<evidence type="ECO:0000313" key="5">
    <source>
        <dbReference type="Proteomes" id="UP000650616"/>
    </source>
</evidence>
<dbReference type="Proteomes" id="UP000650616">
    <property type="component" value="Unassembled WGS sequence"/>
</dbReference>
<dbReference type="EMBL" id="JADBHS010000009">
    <property type="protein sequence ID" value="MBE2986593.1"/>
    <property type="molecule type" value="Genomic_DNA"/>
</dbReference>
<feature type="transmembrane region" description="Helical" evidence="1">
    <location>
        <begin position="31"/>
        <end position="52"/>
    </location>
</feature>
<dbReference type="AlphaFoldDB" id="A0AAW3ZTH7"/>
<evidence type="ECO:0000259" key="2">
    <source>
        <dbReference type="Pfam" id="PF11127"/>
    </source>
</evidence>
<name>A0AAW3ZTH7_9BACT</name>
<dbReference type="InterPro" id="IPR021309">
    <property type="entry name" value="YgaP-like_TM"/>
</dbReference>
<proteinExistence type="predicted"/>
<feature type="domain" description="Inner membrane protein YgaP-like transmembrane" evidence="2">
    <location>
        <begin position="2"/>
        <end position="53"/>
    </location>
</feature>
<protein>
    <submittedName>
        <fullName evidence="4">DUF2892 domain-containing protein</fullName>
    </submittedName>
</protein>
<dbReference type="Proteomes" id="UP001318760">
    <property type="component" value="Unassembled WGS sequence"/>
</dbReference>
<dbReference type="Pfam" id="PF11127">
    <property type="entry name" value="YgaP-like_TM"/>
    <property type="match status" value="1"/>
</dbReference>
<dbReference type="EMBL" id="LIWG01000008">
    <property type="protein sequence ID" value="MBE3608435.1"/>
    <property type="molecule type" value="Genomic_DNA"/>
</dbReference>
<keyword evidence="1" id="KW-1133">Transmembrane helix</keyword>
<reference evidence="4 5" key="1">
    <citation type="submission" date="2015-08" db="EMBL/GenBank/DDBJ databases">
        <title>Comparative genomics of the Campylobacter concisus group.</title>
        <authorList>
            <person name="Yee E."/>
            <person name="Chapman M.H."/>
            <person name="Huynh S."/>
            <person name="Bono J.L."/>
            <person name="On S.L."/>
            <person name="St Leger J."/>
            <person name="Foster G."/>
            <person name="Parker C.T."/>
            <person name="Miller W.G."/>
        </authorList>
    </citation>
    <scope>NUCLEOTIDE SEQUENCE [LARGE SCALE GENOMIC DNA]</scope>
    <source>
        <strain evidence="4 5">RM9337</strain>
    </source>
</reference>
<evidence type="ECO:0000313" key="4">
    <source>
        <dbReference type="EMBL" id="MBE3608435.1"/>
    </source>
</evidence>
<feature type="transmembrane region" description="Helical" evidence="1">
    <location>
        <begin position="7"/>
        <end position="25"/>
    </location>
</feature>
<reference evidence="3 6" key="2">
    <citation type="submission" date="2020-10" db="EMBL/GenBank/DDBJ databases">
        <title>Campylobacter californiensis sp. nov. isolated from cattle and feral swine in California.</title>
        <authorList>
            <person name="Miller W.G."/>
        </authorList>
    </citation>
    <scope>NUCLEOTIDE SEQUENCE [LARGE SCALE GENOMIC DNA]</scope>
    <source>
        <strain evidence="3 6">RM12919</strain>
    </source>
</reference>
<gene>
    <name evidence="3" type="ORF">CCAL12919_05535</name>
    <name evidence="4" type="ORF">CCAL9337_06825</name>
</gene>
<comment type="caution">
    <text evidence="4">The sequence shown here is derived from an EMBL/GenBank/DDBJ whole genome shotgun (WGS) entry which is preliminary data.</text>
</comment>
<keyword evidence="5" id="KW-1185">Reference proteome</keyword>
<sequence length="58" mass="6535">MVSKKSRIFRVIFGLFLMVGVWLLFKSYWALIGLVPIIVGITGYCPACQILGKCSLKR</sequence>
<evidence type="ECO:0000256" key="1">
    <source>
        <dbReference type="SAM" id="Phobius"/>
    </source>
</evidence>
<evidence type="ECO:0000313" key="3">
    <source>
        <dbReference type="EMBL" id="MBE2986593.1"/>
    </source>
</evidence>
<accession>A0AAW3ZTH7</accession>
<organism evidence="4 5">
    <name type="scientific">Campylobacter californiensis</name>
    <dbReference type="NCBI Taxonomy" id="1032243"/>
    <lineage>
        <taxon>Bacteria</taxon>
        <taxon>Pseudomonadati</taxon>
        <taxon>Campylobacterota</taxon>
        <taxon>Epsilonproteobacteria</taxon>
        <taxon>Campylobacterales</taxon>
        <taxon>Campylobacteraceae</taxon>
        <taxon>Campylobacter</taxon>
    </lineage>
</organism>
<evidence type="ECO:0000313" key="6">
    <source>
        <dbReference type="Proteomes" id="UP001318760"/>
    </source>
</evidence>
<keyword evidence="1" id="KW-0812">Transmembrane</keyword>
<dbReference type="RefSeq" id="WP_169938607.1">
    <property type="nucleotide sequence ID" value="NZ_CP012545.1"/>
</dbReference>
<keyword evidence="1" id="KW-0472">Membrane</keyword>